<keyword evidence="2" id="KW-1185">Reference proteome</keyword>
<evidence type="ECO:0000313" key="2">
    <source>
        <dbReference type="Proteomes" id="UP000023152"/>
    </source>
</evidence>
<feature type="non-terminal residue" evidence="1">
    <location>
        <position position="1"/>
    </location>
</feature>
<dbReference type="EMBL" id="ASPP01011453">
    <property type="protein sequence ID" value="ETO21609.1"/>
    <property type="molecule type" value="Genomic_DNA"/>
</dbReference>
<gene>
    <name evidence="1" type="ORF">RFI_15593</name>
</gene>
<evidence type="ECO:0000313" key="1">
    <source>
        <dbReference type="EMBL" id="ETO21609.1"/>
    </source>
</evidence>
<sequence>VKTIVTGPEITNHNIFHEMGCDYRIAPTLLVRRYLSARYNLTNPQISCILSILASEDLFSMDATLSPSSSASASASSSSSSSDGNSVITSLRDNILQRLKTFQERLSENPDLKIPAAGKKKQNSNAHSHSTKQAMIDIALKEWYEIWVAVQHDFICGPRQALLWRQCENVFRKDELIHDIFPPRVLNARVFLGLVLFKVRQLLATMNDHIAESMSQSHPSRHSFVRILREQEVHDKIKHFIGHQSPGKICRTNDQIYQRLQWKQGAPFPVLIFNRAIIINGVSCHWLSPKHCLMVHHNHKYFGLKKYYSQADQLTEIFGKGAFVCLGEIGPSTKTKHKIHVFDASSWNPTTQLS</sequence>
<name>X6N776_RETFI</name>
<comment type="caution">
    <text evidence="1">The sequence shown here is derived from an EMBL/GenBank/DDBJ whole genome shotgun (WGS) entry which is preliminary data.</text>
</comment>
<organism evidence="1 2">
    <name type="scientific">Reticulomyxa filosa</name>
    <dbReference type="NCBI Taxonomy" id="46433"/>
    <lineage>
        <taxon>Eukaryota</taxon>
        <taxon>Sar</taxon>
        <taxon>Rhizaria</taxon>
        <taxon>Retaria</taxon>
        <taxon>Foraminifera</taxon>
        <taxon>Monothalamids</taxon>
        <taxon>Reticulomyxidae</taxon>
        <taxon>Reticulomyxa</taxon>
    </lineage>
</organism>
<protein>
    <submittedName>
        <fullName evidence="1">Uncharacterized protein</fullName>
    </submittedName>
</protein>
<accession>X6N776</accession>
<dbReference type="AlphaFoldDB" id="X6N776"/>
<reference evidence="1 2" key="1">
    <citation type="journal article" date="2013" name="Curr. Biol.">
        <title>The Genome of the Foraminiferan Reticulomyxa filosa.</title>
        <authorList>
            <person name="Glockner G."/>
            <person name="Hulsmann N."/>
            <person name="Schleicher M."/>
            <person name="Noegel A.A."/>
            <person name="Eichinger L."/>
            <person name="Gallinger C."/>
            <person name="Pawlowski J."/>
            <person name="Sierra R."/>
            <person name="Euteneuer U."/>
            <person name="Pillet L."/>
            <person name="Moustafa A."/>
            <person name="Platzer M."/>
            <person name="Groth M."/>
            <person name="Szafranski K."/>
            <person name="Schliwa M."/>
        </authorList>
    </citation>
    <scope>NUCLEOTIDE SEQUENCE [LARGE SCALE GENOMIC DNA]</scope>
</reference>
<proteinExistence type="predicted"/>
<dbReference type="Proteomes" id="UP000023152">
    <property type="component" value="Unassembled WGS sequence"/>
</dbReference>